<accession>A0A819IC55</accession>
<feature type="transmembrane region" description="Helical" evidence="2">
    <location>
        <begin position="320"/>
        <end position="344"/>
    </location>
</feature>
<organism evidence="3 4">
    <name type="scientific">Rotaria sordida</name>
    <dbReference type="NCBI Taxonomy" id="392033"/>
    <lineage>
        <taxon>Eukaryota</taxon>
        <taxon>Metazoa</taxon>
        <taxon>Spiralia</taxon>
        <taxon>Gnathifera</taxon>
        <taxon>Rotifera</taxon>
        <taxon>Eurotatoria</taxon>
        <taxon>Bdelloidea</taxon>
        <taxon>Philodinida</taxon>
        <taxon>Philodinidae</taxon>
        <taxon>Rotaria</taxon>
    </lineage>
</organism>
<dbReference type="Proteomes" id="UP000663836">
    <property type="component" value="Unassembled WGS sequence"/>
</dbReference>
<keyword evidence="2" id="KW-0472">Membrane</keyword>
<protein>
    <submittedName>
        <fullName evidence="3">Uncharacterized protein</fullName>
    </submittedName>
</protein>
<sequence length="710" mass="77505">MIVEAQNDLTQFLIQLAPYTDNITQTSARSCSIEYDDCLPLVYTVALASTSTLIVHQNNSLSPSTSFLPLPVDYDGNRGIIAGFLSNGQNSHIKFRATVILFSINTGTAIATQISSWIYPMNGTTWQAGQTNAGTNLYAAKFDMSVSIDPRGTQVLVGIQSMNTVFLFSYTTTALTFVSSIDNGQGIGFDGLFVILPSPSSYYSSTTGPSIQIVPAFSLQLPCIPGTYKNGTCLRRCLPCPAGTKNDGTNLAASTCVDCTTNAFCPFGSTSDSVSTDSLSNVTQVIAYPTSPAIIGIDDILFFTLFSIGSTSRCVALSPLFWTLLVGGIVILIGSGMLIMKHCIKNSKAADGYEKLEKVFKQTDLITAGDLISCYVFIAYYYNSYPIETAPPSTYTCDTTLRNAQFSSSLQSLSIPTSNDVQDIVPLPYRSITVQFTLPNIYTIGGLRIGLSGASKNKTSKKTVQTLGFSQVFTEDGRMVGQNVYIVLELTKLVNDTSPLVSGDDDTFRAIWVGEFTVNYSQSFMASTDYLTAIPKSSTNMTLMITETPDYILNSQSPIARLPIIIYHDFLFITMVIGMFALMFALFKLIIIPFVVFLIRKCKPNYVKDNRVDVNSQVGFTNDDLENPTSNSNDQKRSEHKNPNSITDNVVPVQSQTFIENGNSNRDKDDSYHSPAVADVDTTKKRSGELSSLVRARTDGNTIIKEYINE</sequence>
<comment type="caution">
    <text evidence="3">The sequence shown here is derived from an EMBL/GenBank/DDBJ whole genome shotgun (WGS) entry which is preliminary data.</text>
</comment>
<evidence type="ECO:0000256" key="2">
    <source>
        <dbReference type="SAM" id="Phobius"/>
    </source>
</evidence>
<reference evidence="3" key="1">
    <citation type="submission" date="2021-02" db="EMBL/GenBank/DDBJ databases">
        <authorList>
            <person name="Nowell W R."/>
        </authorList>
    </citation>
    <scope>NUCLEOTIDE SEQUENCE</scope>
</reference>
<feature type="region of interest" description="Disordered" evidence="1">
    <location>
        <begin position="618"/>
        <end position="648"/>
    </location>
</feature>
<keyword evidence="2" id="KW-0812">Transmembrane</keyword>
<dbReference type="EMBL" id="CAJOBD010002836">
    <property type="protein sequence ID" value="CAF3911218.1"/>
    <property type="molecule type" value="Genomic_DNA"/>
</dbReference>
<gene>
    <name evidence="3" type="ORF">JBS370_LOCUS21410</name>
</gene>
<evidence type="ECO:0000313" key="4">
    <source>
        <dbReference type="Proteomes" id="UP000663836"/>
    </source>
</evidence>
<keyword evidence="2" id="KW-1133">Transmembrane helix</keyword>
<proteinExistence type="predicted"/>
<dbReference type="AlphaFoldDB" id="A0A819IC55"/>
<feature type="transmembrane region" description="Helical" evidence="2">
    <location>
        <begin position="570"/>
        <end position="599"/>
    </location>
</feature>
<evidence type="ECO:0000256" key="1">
    <source>
        <dbReference type="SAM" id="MobiDB-lite"/>
    </source>
</evidence>
<feature type="region of interest" description="Disordered" evidence="1">
    <location>
        <begin position="660"/>
        <end position="685"/>
    </location>
</feature>
<evidence type="ECO:0000313" key="3">
    <source>
        <dbReference type="EMBL" id="CAF3911218.1"/>
    </source>
</evidence>
<name>A0A819IC55_9BILA</name>